<dbReference type="PANTHER" id="PTHR10106:SF0">
    <property type="entry name" value="LD36721P"/>
    <property type="match status" value="1"/>
</dbReference>
<dbReference type="InterPro" id="IPR043205">
    <property type="entry name" value="CYB561/CYBRD1-like"/>
</dbReference>
<dbReference type="Pfam" id="PF03188">
    <property type="entry name" value="Cytochrom_B561"/>
    <property type="match status" value="1"/>
</dbReference>
<dbReference type="GO" id="GO:0016020">
    <property type="term" value="C:membrane"/>
    <property type="evidence" value="ECO:0007669"/>
    <property type="project" value="UniProtKB-SubCell"/>
</dbReference>
<evidence type="ECO:0000256" key="11">
    <source>
        <dbReference type="SAM" id="Phobius"/>
    </source>
</evidence>
<evidence type="ECO:0000256" key="9">
    <source>
        <dbReference type="ARBA" id="ARBA00023004"/>
    </source>
</evidence>
<evidence type="ECO:0000256" key="8">
    <source>
        <dbReference type="ARBA" id="ARBA00022989"/>
    </source>
</evidence>
<evidence type="ECO:0000313" key="13">
    <source>
        <dbReference type="EMBL" id="KAI9561222.1"/>
    </source>
</evidence>
<protein>
    <submittedName>
        <fullName evidence="13">Cytochrome b561 isoform X1</fullName>
    </submittedName>
</protein>
<dbReference type="PANTHER" id="PTHR10106">
    <property type="entry name" value="CYTOCHROME B561-RELATED"/>
    <property type="match status" value="1"/>
</dbReference>
<dbReference type="InterPro" id="IPR006593">
    <property type="entry name" value="Cyt_b561/ferric_Rdtase_TM"/>
</dbReference>
<evidence type="ECO:0000256" key="1">
    <source>
        <dbReference type="ARBA" id="ARBA00001970"/>
    </source>
</evidence>
<evidence type="ECO:0000259" key="12">
    <source>
        <dbReference type="PROSITE" id="PS50939"/>
    </source>
</evidence>
<dbReference type="AlphaFoldDB" id="A0AAD5KVE4"/>
<evidence type="ECO:0000256" key="7">
    <source>
        <dbReference type="ARBA" id="ARBA00022982"/>
    </source>
</evidence>
<keyword evidence="10 11" id="KW-0472">Membrane</keyword>
<dbReference type="GO" id="GO:0016491">
    <property type="term" value="F:oxidoreductase activity"/>
    <property type="evidence" value="ECO:0007669"/>
    <property type="project" value="InterPro"/>
</dbReference>
<keyword evidence="4" id="KW-0349">Heme</keyword>
<comment type="subcellular location">
    <subcellularLocation>
        <location evidence="2">Membrane</location>
        <topology evidence="2">Multi-pass membrane protein</topology>
    </subcellularLocation>
</comment>
<dbReference type="Gene3D" id="1.20.120.1770">
    <property type="match status" value="1"/>
</dbReference>
<proteinExistence type="predicted"/>
<dbReference type="GO" id="GO:0046872">
    <property type="term" value="F:metal ion binding"/>
    <property type="evidence" value="ECO:0007669"/>
    <property type="project" value="UniProtKB-KW"/>
</dbReference>
<evidence type="ECO:0000256" key="2">
    <source>
        <dbReference type="ARBA" id="ARBA00004141"/>
    </source>
</evidence>
<dbReference type="EMBL" id="WJBH02000003">
    <property type="protein sequence ID" value="KAI9561222.1"/>
    <property type="molecule type" value="Genomic_DNA"/>
</dbReference>
<evidence type="ECO:0000256" key="3">
    <source>
        <dbReference type="ARBA" id="ARBA00022448"/>
    </source>
</evidence>
<comment type="caution">
    <text evidence="13">The sequence shown here is derived from an EMBL/GenBank/DDBJ whole genome shotgun (WGS) entry which is preliminary data.</text>
</comment>
<keyword evidence="8 11" id="KW-1133">Transmembrane helix</keyword>
<dbReference type="SMART" id="SM00665">
    <property type="entry name" value="B561"/>
    <property type="match status" value="1"/>
</dbReference>
<feature type="transmembrane region" description="Helical" evidence="11">
    <location>
        <begin position="216"/>
        <end position="236"/>
    </location>
</feature>
<keyword evidence="6" id="KW-0479">Metal-binding</keyword>
<keyword evidence="3" id="KW-0813">Transport</keyword>
<feature type="transmembrane region" description="Helical" evidence="11">
    <location>
        <begin position="175"/>
        <end position="196"/>
    </location>
</feature>
<feature type="transmembrane region" description="Helical" evidence="11">
    <location>
        <begin position="71"/>
        <end position="91"/>
    </location>
</feature>
<evidence type="ECO:0000313" key="14">
    <source>
        <dbReference type="Proteomes" id="UP000820818"/>
    </source>
</evidence>
<keyword evidence="5 11" id="KW-0812">Transmembrane</keyword>
<evidence type="ECO:0000256" key="4">
    <source>
        <dbReference type="ARBA" id="ARBA00022617"/>
    </source>
</evidence>
<name>A0AAD5KVE4_9CRUS</name>
<feature type="domain" description="Cytochrome b561" evidence="12">
    <location>
        <begin position="33"/>
        <end position="237"/>
    </location>
</feature>
<evidence type="ECO:0000256" key="5">
    <source>
        <dbReference type="ARBA" id="ARBA00022692"/>
    </source>
</evidence>
<dbReference type="FunFam" id="1.20.120.1770:FF:000001">
    <property type="entry name" value="Cytochrome b reductase 1"/>
    <property type="match status" value="1"/>
</dbReference>
<accession>A0AAD5KVE4</accession>
<evidence type="ECO:0000256" key="6">
    <source>
        <dbReference type="ARBA" id="ARBA00022723"/>
    </source>
</evidence>
<keyword evidence="7" id="KW-0249">Electron transport</keyword>
<dbReference type="PROSITE" id="PS50939">
    <property type="entry name" value="CYTOCHROME_B561"/>
    <property type="match status" value="1"/>
</dbReference>
<organism evidence="13 14">
    <name type="scientific">Daphnia sinensis</name>
    <dbReference type="NCBI Taxonomy" id="1820382"/>
    <lineage>
        <taxon>Eukaryota</taxon>
        <taxon>Metazoa</taxon>
        <taxon>Ecdysozoa</taxon>
        <taxon>Arthropoda</taxon>
        <taxon>Crustacea</taxon>
        <taxon>Branchiopoda</taxon>
        <taxon>Diplostraca</taxon>
        <taxon>Cladocera</taxon>
        <taxon>Anomopoda</taxon>
        <taxon>Daphniidae</taxon>
        <taxon>Daphnia</taxon>
        <taxon>Daphnia similis group</taxon>
    </lineage>
</organism>
<gene>
    <name evidence="13" type="ORF">GHT06_012178</name>
</gene>
<feature type="transmembrane region" description="Helical" evidence="11">
    <location>
        <begin position="29"/>
        <end position="51"/>
    </location>
</feature>
<comment type="cofactor">
    <cofactor evidence="1">
        <name>heme b</name>
        <dbReference type="ChEBI" id="CHEBI:60344"/>
    </cofactor>
</comment>
<evidence type="ECO:0000256" key="10">
    <source>
        <dbReference type="ARBA" id="ARBA00023136"/>
    </source>
</evidence>
<keyword evidence="9" id="KW-0408">Iron</keyword>
<reference evidence="13 14" key="1">
    <citation type="submission" date="2022-05" db="EMBL/GenBank/DDBJ databases">
        <title>A multi-omics perspective on studying reproductive biology in Daphnia sinensis.</title>
        <authorList>
            <person name="Jia J."/>
        </authorList>
    </citation>
    <scope>NUCLEOTIDE SEQUENCE [LARGE SCALE GENOMIC DNA]</scope>
    <source>
        <strain evidence="13 14">WSL</strain>
    </source>
</reference>
<dbReference type="Proteomes" id="UP000820818">
    <property type="component" value="Linkage Group LG3"/>
</dbReference>
<keyword evidence="14" id="KW-1185">Reference proteome</keyword>
<feature type="transmembrane region" description="Helical" evidence="11">
    <location>
        <begin position="103"/>
        <end position="122"/>
    </location>
</feature>
<feature type="transmembrane region" description="Helical" evidence="11">
    <location>
        <begin position="142"/>
        <end position="163"/>
    </location>
</feature>
<sequence>MEPWKKEGSFDAGSISSIYTHTRMKWMPLLYGITAGLSTLVIVFMLVWTFHFRGGFAWQDFPAIQFNWHPVLMVVSLIVLYGHGILVYRLLRNEPKKKLKLLHAIMMITALLLASVGLKAVFDSHNLAEPPIDNLYTLHSWIGLAAVICFALQWLFGFVAFLFPGVRHSLRASYMPLHVFGGLMIFGLATAAALMGLLEKAIFSRVSYAPLTAEGILINSTGIAIASLSLLIVYIATRWQYKRQPLPEDELLLADQLAE</sequence>